<keyword evidence="4" id="KW-0804">Transcription</keyword>
<dbReference type="STRING" id="84029.CROST_24930"/>
<protein>
    <submittedName>
        <fullName evidence="5">RNA polymerase sigma factor SigA</fullName>
    </submittedName>
</protein>
<dbReference type="Proteomes" id="UP000190951">
    <property type="component" value="Chromosome"/>
</dbReference>
<dbReference type="GO" id="GO:0016987">
    <property type="term" value="F:sigma factor activity"/>
    <property type="evidence" value="ECO:0007669"/>
    <property type="project" value="UniProtKB-KW"/>
</dbReference>
<dbReference type="InterPro" id="IPR013324">
    <property type="entry name" value="RNA_pol_sigma_r3/r4-like"/>
</dbReference>
<evidence type="ECO:0000256" key="3">
    <source>
        <dbReference type="ARBA" id="ARBA00023125"/>
    </source>
</evidence>
<evidence type="ECO:0000313" key="5">
    <source>
        <dbReference type="EMBL" id="URZ11775.1"/>
    </source>
</evidence>
<reference evidence="5 6" key="1">
    <citation type="submission" date="2022-04" db="EMBL/GenBank/DDBJ databases">
        <title>Genome sequence of C. roseum typestrain.</title>
        <authorList>
            <person name="Poehlein A."/>
            <person name="Schoch T."/>
            <person name="Duerre P."/>
            <person name="Daniel R."/>
        </authorList>
    </citation>
    <scope>NUCLEOTIDE SEQUENCE [LARGE SCALE GENOMIC DNA]</scope>
    <source>
        <strain evidence="5 6">DSM 7320</strain>
    </source>
</reference>
<dbReference type="Pfam" id="PF04542">
    <property type="entry name" value="Sigma70_r2"/>
    <property type="match status" value="1"/>
</dbReference>
<name>A0A1S8LPH9_9CLOT</name>
<dbReference type="NCBIfam" id="TIGR02937">
    <property type="entry name" value="sigma70-ECF"/>
    <property type="match status" value="1"/>
</dbReference>
<evidence type="ECO:0000256" key="1">
    <source>
        <dbReference type="ARBA" id="ARBA00023015"/>
    </source>
</evidence>
<dbReference type="InterPro" id="IPR007627">
    <property type="entry name" value="RNA_pol_sigma70_r2"/>
</dbReference>
<keyword evidence="6" id="KW-1185">Reference proteome</keyword>
<evidence type="ECO:0000256" key="2">
    <source>
        <dbReference type="ARBA" id="ARBA00023082"/>
    </source>
</evidence>
<evidence type="ECO:0000313" key="6">
    <source>
        <dbReference type="Proteomes" id="UP000190951"/>
    </source>
</evidence>
<evidence type="ECO:0000256" key="4">
    <source>
        <dbReference type="ARBA" id="ARBA00023163"/>
    </source>
</evidence>
<dbReference type="KEGG" id="crw:CROST_024920"/>
<keyword evidence="3" id="KW-0238">DNA-binding</keyword>
<proteinExistence type="predicted"/>
<sequence>MKDNELKMIIVQAKAGDNDAKTALINDNIKYVKKIANNFCLNNKGLSLEDLIQEGIIAIIKAINSYDLNKNVKFSTYVYKMINFILISEIKKKYSYFKLPEHQVSKVVRFRRKAFELKLEDYCYKYSCEKMGLSYKEYANMIYLSNINNISYLNGKKSFDKKVSIGDKLSYEDINYKKVEERIDLLSILSDNKEILSCIERYILYRVIINDEKIKSISEVTKMSTKQISNIKYNALKKIQNNLKNKKN</sequence>
<keyword evidence="1" id="KW-0805">Transcription regulation</keyword>
<dbReference type="SUPFAM" id="SSF88659">
    <property type="entry name" value="Sigma3 and sigma4 domains of RNA polymerase sigma factors"/>
    <property type="match status" value="1"/>
</dbReference>
<dbReference type="GO" id="GO:0006352">
    <property type="term" value="P:DNA-templated transcription initiation"/>
    <property type="evidence" value="ECO:0007669"/>
    <property type="project" value="InterPro"/>
</dbReference>
<accession>A0A1S8LPH9</accession>
<keyword evidence="2" id="KW-0731">Sigma factor</keyword>
<organism evidence="5 6">
    <name type="scientific">Clostridium felsineum</name>
    <dbReference type="NCBI Taxonomy" id="36839"/>
    <lineage>
        <taxon>Bacteria</taxon>
        <taxon>Bacillati</taxon>
        <taxon>Bacillota</taxon>
        <taxon>Clostridia</taxon>
        <taxon>Eubacteriales</taxon>
        <taxon>Clostridiaceae</taxon>
        <taxon>Clostridium</taxon>
    </lineage>
</organism>
<dbReference type="Gene3D" id="1.20.140.160">
    <property type="match status" value="1"/>
</dbReference>
<dbReference type="RefSeq" id="WP_077835819.1">
    <property type="nucleotide sequence ID" value="NZ_CP096983.1"/>
</dbReference>
<dbReference type="Gene3D" id="1.20.120.1810">
    <property type="match status" value="1"/>
</dbReference>
<dbReference type="SUPFAM" id="SSF88946">
    <property type="entry name" value="Sigma2 domain of RNA polymerase sigma factors"/>
    <property type="match status" value="1"/>
</dbReference>
<dbReference type="EMBL" id="CP096983">
    <property type="protein sequence ID" value="URZ11775.1"/>
    <property type="molecule type" value="Genomic_DNA"/>
</dbReference>
<dbReference type="InterPro" id="IPR014284">
    <property type="entry name" value="RNA_pol_sigma-70_dom"/>
</dbReference>
<dbReference type="GO" id="GO:0003677">
    <property type="term" value="F:DNA binding"/>
    <property type="evidence" value="ECO:0007669"/>
    <property type="project" value="UniProtKB-KW"/>
</dbReference>
<dbReference type="PANTHER" id="PTHR30385">
    <property type="entry name" value="SIGMA FACTOR F FLAGELLAR"/>
    <property type="match status" value="1"/>
</dbReference>
<dbReference type="AlphaFoldDB" id="A0A1S8LPH9"/>
<dbReference type="InterPro" id="IPR013325">
    <property type="entry name" value="RNA_pol_sigma_r2"/>
</dbReference>
<gene>
    <name evidence="5" type="primary">sigA_2</name>
    <name evidence="5" type="ORF">CROST_024920</name>
</gene>